<evidence type="ECO:0000313" key="1">
    <source>
        <dbReference type="EMBL" id="CAI2183870.1"/>
    </source>
</evidence>
<keyword evidence="2" id="KW-1185">Reference proteome</keyword>
<dbReference type="AlphaFoldDB" id="A0A9W4SW77"/>
<reference evidence="1" key="1">
    <citation type="submission" date="2022-08" db="EMBL/GenBank/DDBJ databases">
        <authorList>
            <person name="Kallberg Y."/>
            <person name="Tangrot J."/>
            <person name="Rosling A."/>
        </authorList>
    </citation>
    <scope>NUCLEOTIDE SEQUENCE</scope>
    <source>
        <strain evidence="1">Wild A</strain>
    </source>
</reference>
<evidence type="ECO:0000313" key="2">
    <source>
        <dbReference type="Proteomes" id="UP001153678"/>
    </source>
</evidence>
<proteinExistence type="predicted"/>
<dbReference type="EMBL" id="CAMKVN010003151">
    <property type="protein sequence ID" value="CAI2183870.1"/>
    <property type="molecule type" value="Genomic_DNA"/>
</dbReference>
<protein>
    <submittedName>
        <fullName evidence="1">16867_t:CDS:1</fullName>
    </submittedName>
</protein>
<dbReference type="Proteomes" id="UP001153678">
    <property type="component" value="Unassembled WGS sequence"/>
</dbReference>
<dbReference type="OrthoDB" id="2368716at2759"/>
<feature type="non-terminal residue" evidence="1">
    <location>
        <position position="1"/>
    </location>
</feature>
<gene>
    <name evidence="1" type="ORF">FWILDA_LOCUS11295</name>
</gene>
<comment type="caution">
    <text evidence="1">The sequence shown here is derived from an EMBL/GenBank/DDBJ whole genome shotgun (WGS) entry which is preliminary data.</text>
</comment>
<sequence>YLLSDPISTANKTSYKEFSDVYGFGPTTQFVRNVRIVIESTLERYLNTIQYICGDFFEALANSSIIIENVGDENNKKDDVERIFENVKVDNKLACNNPMEFSYYSSGLFEDICFECEKVPENECDESARVSINEVYYYYCDECYTTVSNKKKRNKDVKFQLNYKELLVNNIPRVKFIGQKEIRIRVGNPSNIIHDGTSINKDDS</sequence>
<organism evidence="1 2">
    <name type="scientific">Funneliformis geosporum</name>
    <dbReference type="NCBI Taxonomy" id="1117311"/>
    <lineage>
        <taxon>Eukaryota</taxon>
        <taxon>Fungi</taxon>
        <taxon>Fungi incertae sedis</taxon>
        <taxon>Mucoromycota</taxon>
        <taxon>Glomeromycotina</taxon>
        <taxon>Glomeromycetes</taxon>
        <taxon>Glomerales</taxon>
        <taxon>Glomeraceae</taxon>
        <taxon>Funneliformis</taxon>
    </lineage>
</organism>
<accession>A0A9W4SW77</accession>
<name>A0A9W4SW77_9GLOM</name>